<dbReference type="AlphaFoldDB" id="A0A3L6R753"/>
<evidence type="ECO:0000313" key="1">
    <source>
        <dbReference type="EMBL" id="RLM98669.1"/>
    </source>
</evidence>
<name>A0A3L6R753_PANMI</name>
<protein>
    <submittedName>
        <fullName evidence="1">UDP-glycosyltransferase 73E1-like</fullName>
    </submittedName>
</protein>
<dbReference type="GO" id="GO:0016740">
    <property type="term" value="F:transferase activity"/>
    <property type="evidence" value="ECO:0007669"/>
    <property type="project" value="UniProtKB-KW"/>
</dbReference>
<organism evidence="1 2">
    <name type="scientific">Panicum miliaceum</name>
    <name type="common">Proso millet</name>
    <name type="synonym">Broomcorn millet</name>
    <dbReference type="NCBI Taxonomy" id="4540"/>
    <lineage>
        <taxon>Eukaryota</taxon>
        <taxon>Viridiplantae</taxon>
        <taxon>Streptophyta</taxon>
        <taxon>Embryophyta</taxon>
        <taxon>Tracheophyta</taxon>
        <taxon>Spermatophyta</taxon>
        <taxon>Magnoliopsida</taxon>
        <taxon>Liliopsida</taxon>
        <taxon>Poales</taxon>
        <taxon>Poaceae</taxon>
        <taxon>PACMAD clade</taxon>
        <taxon>Panicoideae</taxon>
        <taxon>Panicodae</taxon>
        <taxon>Paniceae</taxon>
        <taxon>Panicinae</taxon>
        <taxon>Panicum</taxon>
        <taxon>Panicum sect. Panicum</taxon>
    </lineage>
</organism>
<evidence type="ECO:0000313" key="2">
    <source>
        <dbReference type="Proteomes" id="UP000275267"/>
    </source>
</evidence>
<dbReference type="EMBL" id="PQIB02000009">
    <property type="protein sequence ID" value="RLM98669.1"/>
    <property type="molecule type" value="Genomic_DNA"/>
</dbReference>
<gene>
    <name evidence="1" type="ORF">C2845_PM06G17350</name>
</gene>
<accession>A0A3L6R753</accession>
<comment type="caution">
    <text evidence="1">The sequence shown here is derived from an EMBL/GenBank/DDBJ whole genome shotgun (WGS) entry which is preliminary data.</text>
</comment>
<proteinExistence type="predicted"/>
<keyword evidence="2" id="KW-1185">Reference proteome</keyword>
<sequence length="91" mass="9978">MVDAADEKAWTVYMDGLPPSVENLPTAADAWRVDAAAFDKNLVRPEQGGLVRERSPDAVITDMHFFWNADVPGTSSHRSVRDTFVGETSGQ</sequence>
<dbReference type="STRING" id="4540.A0A3L6R753"/>
<dbReference type="Proteomes" id="UP000275267">
    <property type="component" value="Unassembled WGS sequence"/>
</dbReference>
<reference evidence="2" key="1">
    <citation type="journal article" date="2019" name="Nat. Commun.">
        <title>The genome of broomcorn millet.</title>
        <authorList>
            <person name="Zou C."/>
            <person name="Miki D."/>
            <person name="Li D."/>
            <person name="Tang Q."/>
            <person name="Xiao L."/>
            <person name="Rajput S."/>
            <person name="Deng P."/>
            <person name="Jia W."/>
            <person name="Huang R."/>
            <person name="Zhang M."/>
            <person name="Sun Y."/>
            <person name="Hu J."/>
            <person name="Fu X."/>
            <person name="Schnable P.S."/>
            <person name="Li F."/>
            <person name="Zhang H."/>
            <person name="Feng B."/>
            <person name="Zhu X."/>
            <person name="Liu R."/>
            <person name="Schnable J.C."/>
            <person name="Zhu J.-K."/>
            <person name="Zhang H."/>
        </authorList>
    </citation>
    <scope>NUCLEOTIDE SEQUENCE [LARGE SCALE GENOMIC DNA]</scope>
</reference>